<evidence type="ECO:0000313" key="1">
    <source>
        <dbReference type="EMBL" id="ACY13564.1"/>
    </source>
</evidence>
<keyword evidence="2" id="KW-1185">Reference proteome</keyword>
<dbReference type="HOGENOM" id="CLU_1088906_0_0_7"/>
<evidence type="ECO:0000313" key="2">
    <source>
        <dbReference type="Proteomes" id="UP000001880"/>
    </source>
</evidence>
<dbReference type="STRING" id="502025.Hoch_0961"/>
<dbReference type="AlphaFoldDB" id="D0LQK4"/>
<dbReference type="eggNOG" id="ENOG5030ZBD">
    <property type="taxonomic scope" value="Bacteria"/>
</dbReference>
<dbReference type="OrthoDB" id="5384508at2"/>
<reference evidence="1 2" key="1">
    <citation type="journal article" date="2010" name="Stand. Genomic Sci.">
        <title>Complete genome sequence of Haliangium ochraceum type strain (SMP-2).</title>
        <authorList>
            <consortium name="US DOE Joint Genome Institute (JGI-PGF)"/>
            <person name="Ivanova N."/>
            <person name="Daum C."/>
            <person name="Lang E."/>
            <person name="Abt B."/>
            <person name="Kopitz M."/>
            <person name="Saunders E."/>
            <person name="Lapidus A."/>
            <person name="Lucas S."/>
            <person name="Glavina Del Rio T."/>
            <person name="Nolan M."/>
            <person name="Tice H."/>
            <person name="Copeland A."/>
            <person name="Cheng J.F."/>
            <person name="Chen F."/>
            <person name="Bruce D."/>
            <person name="Goodwin L."/>
            <person name="Pitluck S."/>
            <person name="Mavromatis K."/>
            <person name="Pati A."/>
            <person name="Mikhailova N."/>
            <person name="Chen A."/>
            <person name="Palaniappan K."/>
            <person name="Land M."/>
            <person name="Hauser L."/>
            <person name="Chang Y.J."/>
            <person name="Jeffries C.D."/>
            <person name="Detter J.C."/>
            <person name="Brettin T."/>
            <person name="Rohde M."/>
            <person name="Goker M."/>
            <person name="Bristow J."/>
            <person name="Markowitz V."/>
            <person name="Eisen J.A."/>
            <person name="Hugenholtz P."/>
            <person name="Kyrpides N.C."/>
            <person name="Klenk H.P."/>
        </authorList>
    </citation>
    <scope>NUCLEOTIDE SEQUENCE [LARGE SCALE GENOMIC DNA]</scope>
    <source>
        <strain evidence="2">DSM 14365 / CIP 107738 / JCM 11303 / AJ 13395 / SMP-2</strain>
    </source>
</reference>
<dbReference type="RefSeq" id="WP_012826183.1">
    <property type="nucleotide sequence ID" value="NC_013440.1"/>
</dbReference>
<dbReference type="EMBL" id="CP001804">
    <property type="protein sequence ID" value="ACY13564.1"/>
    <property type="molecule type" value="Genomic_DNA"/>
</dbReference>
<organism evidence="1 2">
    <name type="scientific">Haliangium ochraceum (strain DSM 14365 / JCM 11303 / SMP-2)</name>
    <dbReference type="NCBI Taxonomy" id="502025"/>
    <lineage>
        <taxon>Bacteria</taxon>
        <taxon>Pseudomonadati</taxon>
        <taxon>Myxococcota</taxon>
        <taxon>Polyangia</taxon>
        <taxon>Haliangiales</taxon>
        <taxon>Kofleriaceae</taxon>
        <taxon>Haliangium</taxon>
    </lineage>
</organism>
<dbReference type="KEGG" id="hoh:Hoch_0961"/>
<sequence length="248" mass="26984">MDQAWNHAKQMAEKHANAGGIFVRLSDSGDKIVGAFRGEPCAREVIWTGQRYETFDENNPAHQSKRPSLRVMLNFYVPADGAMKIIEGGSAWFKDVLKLRDKYGLDNWLFEIERQGAAGDPKTTYTILPETKVDDAMRAHLDAAPLHDLNALVERDGDQETQGTAGAGTDAQTARASAAAACLAPHVADALVSQLRALPRSEVDAFLKEFGVPRVREVAASQEAAARAFIETRLAAHNPASTDLDPFA</sequence>
<proteinExistence type="predicted"/>
<dbReference type="Proteomes" id="UP000001880">
    <property type="component" value="Chromosome"/>
</dbReference>
<accession>D0LQK4</accession>
<gene>
    <name evidence="1" type="ordered locus">Hoch_0961</name>
</gene>
<protein>
    <submittedName>
        <fullName evidence="1">Uncharacterized protein</fullName>
    </submittedName>
</protein>
<name>D0LQK4_HALO1</name>